<evidence type="ECO:0000313" key="2">
    <source>
        <dbReference type="Proteomes" id="UP000078541"/>
    </source>
</evidence>
<dbReference type="Proteomes" id="UP000078541">
    <property type="component" value="Unassembled WGS sequence"/>
</dbReference>
<organism evidence="1 2">
    <name type="scientific">Trachymyrmex septentrionalis</name>
    <dbReference type="NCBI Taxonomy" id="34720"/>
    <lineage>
        <taxon>Eukaryota</taxon>
        <taxon>Metazoa</taxon>
        <taxon>Ecdysozoa</taxon>
        <taxon>Arthropoda</taxon>
        <taxon>Hexapoda</taxon>
        <taxon>Insecta</taxon>
        <taxon>Pterygota</taxon>
        <taxon>Neoptera</taxon>
        <taxon>Endopterygota</taxon>
        <taxon>Hymenoptera</taxon>
        <taxon>Apocrita</taxon>
        <taxon>Aculeata</taxon>
        <taxon>Formicoidea</taxon>
        <taxon>Formicidae</taxon>
        <taxon>Myrmicinae</taxon>
        <taxon>Trachymyrmex</taxon>
    </lineage>
</organism>
<dbReference type="EMBL" id="KQ981855">
    <property type="protein sequence ID" value="KYN34822.1"/>
    <property type="molecule type" value="Genomic_DNA"/>
</dbReference>
<protein>
    <submittedName>
        <fullName evidence="1">Uncharacterized protein</fullName>
    </submittedName>
</protein>
<evidence type="ECO:0000313" key="1">
    <source>
        <dbReference type="EMBL" id="KYN34822.1"/>
    </source>
</evidence>
<name>A0A195F3R7_9HYME</name>
<keyword evidence="2" id="KW-1185">Reference proteome</keyword>
<dbReference type="AlphaFoldDB" id="A0A195F3R7"/>
<accession>A0A195F3R7</accession>
<feature type="non-terminal residue" evidence="1">
    <location>
        <position position="1"/>
    </location>
</feature>
<reference evidence="1 2" key="1">
    <citation type="submission" date="2016-03" db="EMBL/GenBank/DDBJ databases">
        <title>Trachymyrmex septentrionalis WGS genome.</title>
        <authorList>
            <person name="Nygaard S."/>
            <person name="Hu H."/>
            <person name="Boomsma J."/>
            <person name="Zhang G."/>
        </authorList>
    </citation>
    <scope>NUCLEOTIDE SEQUENCE [LARGE SCALE GENOMIC DNA]</scope>
    <source>
        <strain evidence="1">Tsep2-gDNA-1</strain>
        <tissue evidence="1">Whole body</tissue>
    </source>
</reference>
<gene>
    <name evidence="1" type="ORF">ALC56_10790</name>
</gene>
<sequence length="39" mass="4625">KKPLFSGHHAKDLQLLYFLISFKEFSRDLQSLQLNYNNA</sequence>
<proteinExistence type="predicted"/>